<gene>
    <name evidence="3" type="ORF">DL238_07130</name>
</gene>
<feature type="compositionally biased region" description="Low complexity" evidence="1">
    <location>
        <begin position="28"/>
        <end position="46"/>
    </location>
</feature>
<organism evidence="3 4">
    <name type="scientific">Alteriqipengyuania lutimaris</name>
    <dbReference type="NCBI Taxonomy" id="1538146"/>
    <lineage>
        <taxon>Bacteria</taxon>
        <taxon>Pseudomonadati</taxon>
        <taxon>Pseudomonadota</taxon>
        <taxon>Alphaproteobacteria</taxon>
        <taxon>Sphingomonadales</taxon>
        <taxon>Erythrobacteraceae</taxon>
        <taxon>Alteriqipengyuania</taxon>
    </lineage>
</organism>
<dbReference type="AlphaFoldDB" id="A0A395LPD1"/>
<dbReference type="InterPro" id="IPR010239">
    <property type="entry name" value="CHP02001"/>
</dbReference>
<sequence>MRFSRIAPAALLATTMFASPALAQDTPESQSADAGASESASESPFSISGNVSLVSDYRFRGVSFSDEDIAVQGGIDFGHESGFYVGAWASSLEDSALYGHTELDVYGGWSGEVSPGLTVDAGLLYYIYPNGEDAAGDSDYFEPYASVSAGLGPVEATVGAAYAWDQDSLGGDNIYVYGDLGTGIPDTGISLAAHLGYSEGSLDYGSGGYLDWSLGASYSYEILTLGIAYIDTDLPDVPGQDGAVVFSIGASF</sequence>
<feature type="chain" id="PRO_5017372541" description="Porin" evidence="2">
    <location>
        <begin position="24"/>
        <end position="252"/>
    </location>
</feature>
<comment type="caution">
    <text evidence="3">The sequence shown here is derived from an EMBL/GenBank/DDBJ whole genome shotgun (WGS) entry which is preliminary data.</text>
</comment>
<evidence type="ECO:0000313" key="3">
    <source>
        <dbReference type="EMBL" id="RDS77404.1"/>
    </source>
</evidence>
<proteinExistence type="predicted"/>
<evidence type="ECO:0000256" key="2">
    <source>
        <dbReference type="SAM" id="SignalP"/>
    </source>
</evidence>
<keyword evidence="4" id="KW-1185">Reference proteome</keyword>
<dbReference type="RefSeq" id="WP_115491622.1">
    <property type="nucleotide sequence ID" value="NZ_JACHWW010000001.1"/>
</dbReference>
<name>A0A395LPD1_9SPHN</name>
<dbReference type="Pfam" id="PF09694">
    <property type="entry name" value="Gcw_chp"/>
    <property type="match status" value="1"/>
</dbReference>
<dbReference type="OrthoDB" id="9793561at2"/>
<feature type="region of interest" description="Disordered" evidence="1">
    <location>
        <begin position="23"/>
        <end position="46"/>
    </location>
</feature>
<accession>A0A395LPD1</accession>
<reference evidence="3 4" key="1">
    <citation type="submission" date="2018-07" db="EMBL/GenBank/DDBJ databases">
        <title>Erythrobacter nanhaiensis sp. nov., a novel member of the genus Erythrobacter isolated from the South China Sea.</title>
        <authorList>
            <person name="Chen X."/>
            <person name="Liu J."/>
        </authorList>
    </citation>
    <scope>NUCLEOTIDE SEQUENCE [LARGE SCALE GENOMIC DNA]</scope>
    <source>
        <strain evidence="3 4">S-5</strain>
    </source>
</reference>
<dbReference type="Proteomes" id="UP000254101">
    <property type="component" value="Unassembled WGS sequence"/>
</dbReference>
<protein>
    <recommendedName>
        <fullName evidence="5">Porin</fullName>
    </recommendedName>
</protein>
<dbReference type="NCBIfam" id="TIGR02001">
    <property type="entry name" value="gcw_chp"/>
    <property type="match status" value="1"/>
</dbReference>
<evidence type="ECO:0000256" key="1">
    <source>
        <dbReference type="SAM" id="MobiDB-lite"/>
    </source>
</evidence>
<evidence type="ECO:0008006" key="5">
    <source>
        <dbReference type="Google" id="ProtNLM"/>
    </source>
</evidence>
<evidence type="ECO:0000313" key="4">
    <source>
        <dbReference type="Proteomes" id="UP000254101"/>
    </source>
</evidence>
<keyword evidence="2" id="KW-0732">Signal</keyword>
<feature type="signal peptide" evidence="2">
    <location>
        <begin position="1"/>
        <end position="23"/>
    </location>
</feature>
<dbReference type="EMBL" id="QRBB01000001">
    <property type="protein sequence ID" value="RDS77404.1"/>
    <property type="molecule type" value="Genomic_DNA"/>
</dbReference>